<keyword evidence="1" id="KW-0472">Membrane</keyword>
<dbReference type="AlphaFoldDB" id="A5FWJ0"/>
<proteinExistence type="predicted"/>
<dbReference type="EMBL" id="CP000697">
    <property type="protein sequence ID" value="ABQ29972.1"/>
    <property type="molecule type" value="Genomic_DNA"/>
</dbReference>
<dbReference type="STRING" id="349163.Acry_0752"/>
<dbReference type="Proteomes" id="UP000000245">
    <property type="component" value="Chromosome"/>
</dbReference>
<protein>
    <submittedName>
        <fullName evidence="3">Uncharacterized protein-like protein</fullName>
    </submittedName>
</protein>
<feature type="transmembrane region" description="Helical" evidence="1">
    <location>
        <begin position="46"/>
        <end position="67"/>
    </location>
</feature>
<accession>A5FWJ0</accession>
<keyword evidence="4" id="KW-1185">Reference proteome</keyword>
<dbReference type="eggNOG" id="COG4649">
    <property type="taxonomic scope" value="Bacteria"/>
</dbReference>
<sequence>MVRPTDPIHSARGGPAPCAKRARASVPDIFDEVAEDLRAERTREFLMRYAGALAGAAAFVLLAIGGWKAWQWHRHQQDLKAADRYVTLTSQIGQQEAGLTKSGDIGDAKRLVDFAGTAPAGYANLARLRAAALYAQAGDLKTAGQLWAAVAAPNSGATPPVHDLALLLLAQHEMGVKPDADVRARLATLNKPGNPWQPLAQLDLALLDMKAGKTKSAHGLLEEVSADPASPPNLRNLAQGLIAKLNG</sequence>
<organism evidence="3 4">
    <name type="scientific">Acidiphilium cryptum (strain JF-5)</name>
    <dbReference type="NCBI Taxonomy" id="349163"/>
    <lineage>
        <taxon>Bacteria</taxon>
        <taxon>Pseudomonadati</taxon>
        <taxon>Pseudomonadota</taxon>
        <taxon>Alphaproteobacteria</taxon>
        <taxon>Acetobacterales</taxon>
        <taxon>Acidocellaceae</taxon>
        <taxon>Acidiphilium</taxon>
    </lineage>
</organism>
<dbReference type="Pfam" id="PF09976">
    <property type="entry name" value="TPR_21"/>
    <property type="match status" value="1"/>
</dbReference>
<name>A5FWJ0_ACICJ</name>
<dbReference type="KEGG" id="acr:Acry_0752"/>
<evidence type="ECO:0000313" key="3">
    <source>
        <dbReference type="EMBL" id="ABQ29972.1"/>
    </source>
</evidence>
<keyword evidence="1" id="KW-1133">Transmembrane helix</keyword>
<dbReference type="HOGENOM" id="CLU_073302_1_1_5"/>
<dbReference type="InterPro" id="IPR018704">
    <property type="entry name" value="SecYEG/CpoB_TPR"/>
</dbReference>
<feature type="domain" description="Ancillary SecYEG translocon subunit/Cell division coordinator CpoB TPR" evidence="2">
    <location>
        <begin position="44"/>
        <end position="170"/>
    </location>
</feature>
<gene>
    <name evidence="3" type="ordered locus">Acry_0752</name>
</gene>
<evidence type="ECO:0000259" key="2">
    <source>
        <dbReference type="Pfam" id="PF09976"/>
    </source>
</evidence>
<reference evidence="3 4" key="1">
    <citation type="submission" date="2007-05" db="EMBL/GenBank/DDBJ databases">
        <title>Complete sequence of chromosome of Acidiphilium cryptum JF-5.</title>
        <authorList>
            <consortium name="US DOE Joint Genome Institute"/>
            <person name="Copeland A."/>
            <person name="Lucas S."/>
            <person name="Lapidus A."/>
            <person name="Barry K."/>
            <person name="Detter J.C."/>
            <person name="Glavina del Rio T."/>
            <person name="Hammon N."/>
            <person name="Israni S."/>
            <person name="Dalin E."/>
            <person name="Tice H."/>
            <person name="Pitluck S."/>
            <person name="Sims D."/>
            <person name="Brettin T."/>
            <person name="Bruce D."/>
            <person name="Han C."/>
            <person name="Schmutz J."/>
            <person name="Larimer F."/>
            <person name="Land M."/>
            <person name="Hauser L."/>
            <person name="Kyrpides N."/>
            <person name="Kim E."/>
            <person name="Magnuson T."/>
            <person name="Richardson P."/>
        </authorList>
    </citation>
    <scope>NUCLEOTIDE SEQUENCE [LARGE SCALE GENOMIC DNA]</scope>
    <source>
        <strain evidence="3 4">JF-5</strain>
    </source>
</reference>
<evidence type="ECO:0000313" key="4">
    <source>
        <dbReference type="Proteomes" id="UP000000245"/>
    </source>
</evidence>
<keyword evidence="1" id="KW-0812">Transmembrane</keyword>
<evidence type="ECO:0000256" key="1">
    <source>
        <dbReference type="SAM" id="Phobius"/>
    </source>
</evidence>